<keyword evidence="3" id="KW-1185">Reference proteome</keyword>
<comment type="caution">
    <text evidence="2">The sequence shown here is derived from an EMBL/GenBank/DDBJ whole genome shotgun (WGS) entry which is preliminary data.</text>
</comment>
<gene>
    <name evidence="2" type="ORF">MES4922_300056</name>
</gene>
<evidence type="ECO:0000313" key="3">
    <source>
        <dbReference type="Proteomes" id="UP001152604"/>
    </source>
</evidence>
<dbReference type="EMBL" id="CAKXZS010000024">
    <property type="protein sequence ID" value="CAH2402789.1"/>
    <property type="molecule type" value="Genomic_DNA"/>
</dbReference>
<feature type="region of interest" description="Disordered" evidence="1">
    <location>
        <begin position="41"/>
        <end position="65"/>
    </location>
</feature>
<name>A0ABN8JXQ3_9HYPH</name>
<protein>
    <submittedName>
        <fullName evidence="2">Uncharacterized protein</fullName>
    </submittedName>
</protein>
<organism evidence="2 3">
    <name type="scientific">Mesorhizobium ventifaucium</name>
    <dbReference type="NCBI Taxonomy" id="666020"/>
    <lineage>
        <taxon>Bacteria</taxon>
        <taxon>Pseudomonadati</taxon>
        <taxon>Pseudomonadota</taxon>
        <taxon>Alphaproteobacteria</taxon>
        <taxon>Hyphomicrobiales</taxon>
        <taxon>Phyllobacteriaceae</taxon>
        <taxon>Mesorhizobium</taxon>
    </lineage>
</organism>
<dbReference type="Proteomes" id="UP001152604">
    <property type="component" value="Unassembled WGS sequence"/>
</dbReference>
<feature type="compositionally biased region" description="Polar residues" evidence="1">
    <location>
        <begin position="49"/>
        <end position="65"/>
    </location>
</feature>
<sequence length="73" mass="7978">MCDEGLLVKVGYGIYRAAESGHSPTSVSRPKNAFHRRLHTNGPAARFGTNKTFADSTSPKSNIVTTKREVKMV</sequence>
<evidence type="ECO:0000256" key="1">
    <source>
        <dbReference type="SAM" id="MobiDB-lite"/>
    </source>
</evidence>
<proteinExistence type="predicted"/>
<evidence type="ECO:0000313" key="2">
    <source>
        <dbReference type="EMBL" id="CAH2402789.1"/>
    </source>
</evidence>
<accession>A0ABN8JXQ3</accession>
<reference evidence="2" key="1">
    <citation type="submission" date="2022-03" db="EMBL/GenBank/DDBJ databases">
        <authorList>
            <person name="Brunel B."/>
        </authorList>
    </citation>
    <scope>NUCLEOTIDE SEQUENCE</scope>
    <source>
        <strain evidence="2">STM4922sample</strain>
    </source>
</reference>